<feature type="transmembrane region" description="Helical" evidence="2">
    <location>
        <begin position="459"/>
        <end position="480"/>
    </location>
</feature>
<protein>
    <submittedName>
        <fullName evidence="3">Uncharacterized protein</fullName>
    </submittedName>
</protein>
<keyword evidence="2" id="KW-0472">Membrane</keyword>
<feature type="region of interest" description="Disordered" evidence="1">
    <location>
        <begin position="212"/>
        <end position="232"/>
    </location>
</feature>
<sequence length="615" mass="66140">MYLRCSGGVAGEEAEGDLANISGPPSDQETDENATSTSEAGMTSDSRKGFKAAHQSHDFGEDKLEVLRSGNESHVEDEETNSFMASERPTDGSASSKKSARSLISHETGKQQQEQEDCGISLSHGHVVAMARSSTGTGSSMDTADREIASKVERIKQRLREIPMAQKEPADSILLATAEEPLGAGASSSSLAISATPQRLFKLRKNFDVSRNREGSNWFRSPRGSKTLPRNFVTPEGLQSLASSSTANMESSEDCPHAMHYTSFGDRASVSRSASLRMRNSRLPPAYIQPAELDPIKADDRVPDSRRLGDHSAGDPQDSASPIDLAETASSTPERDSVIYARTLPETVIFDVSGTHRRPSDTATDTTRSGEQPLHESTASKHSRRPGEMLNEDDREIRVGSSSLTSSNGPPRRNNAASFLDRNSAMPSAPEPAHASSLEDPAAEPDVVAVEETKTKRSWWTHCLVAAIWALITALTLYGVSKVSPDAKLTSCKLKEMNVSKIGNEMMVGVVSAQGASRDVATTCDLLLELWSAGLLAIEMTLAVYFTALQLLWIAMSRLSTCWRSKDDDQTTVVGNAGGNWKHHVSTAFKLAFRSALAGAIGSAIASGLLIAFWA</sequence>
<feature type="compositionally biased region" description="Polar residues" evidence="1">
    <location>
        <begin position="400"/>
        <end position="409"/>
    </location>
</feature>
<evidence type="ECO:0000256" key="1">
    <source>
        <dbReference type="SAM" id="MobiDB-lite"/>
    </source>
</evidence>
<feature type="compositionally biased region" description="Polar residues" evidence="1">
    <location>
        <begin position="23"/>
        <end position="44"/>
    </location>
</feature>
<gene>
    <name evidence="3" type="ORF">ST47_g7251</name>
</gene>
<keyword evidence="2" id="KW-1133">Transmembrane helix</keyword>
<dbReference type="Proteomes" id="UP000076837">
    <property type="component" value="Unassembled WGS sequence"/>
</dbReference>
<keyword evidence="4" id="KW-1185">Reference proteome</keyword>
<feature type="region of interest" description="Disordered" evidence="1">
    <location>
        <begin position="282"/>
        <end position="447"/>
    </location>
</feature>
<evidence type="ECO:0000313" key="3">
    <source>
        <dbReference type="EMBL" id="KZM21658.1"/>
    </source>
</evidence>
<feature type="transmembrane region" description="Helical" evidence="2">
    <location>
        <begin position="535"/>
        <end position="556"/>
    </location>
</feature>
<dbReference type="EMBL" id="JYNV01000242">
    <property type="protein sequence ID" value="KZM21658.1"/>
    <property type="molecule type" value="Genomic_DNA"/>
</dbReference>
<feature type="compositionally biased region" description="Polar residues" evidence="1">
    <location>
        <begin position="361"/>
        <end position="370"/>
    </location>
</feature>
<reference evidence="3 4" key="1">
    <citation type="journal article" date="2016" name="Sci. Rep.">
        <title>Draft genome sequencing and secretome analysis of fungal phytopathogen Ascochyta rabiei provides insight into the necrotrophic effector repertoire.</title>
        <authorList>
            <person name="Verma S."/>
            <person name="Gazara R.K."/>
            <person name="Nizam S."/>
            <person name="Parween S."/>
            <person name="Chattopadhyay D."/>
            <person name="Verma P.K."/>
        </authorList>
    </citation>
    <scope>NUCLEOTIDE SEQUENCE [LARGE SCALE GENOMIC DNA]</scope>
    <source>
        <strain evidence="3 4">ArDII</strain>
    </source>
</reference>
<name>A0A163BAJ5_DIDRA</name>
<evidence type="ECO:0000313" key="4">
    <source>
        <dbReference type="Proteomes" id="UP000076837"/>
    </source>
</evidence>
<feature type="region of interest" description="Disordered" evidence="1">
    <location>
        <begin position="1"/>
        <end position="118"/>
    </location>
</feature>
<evidence type="ECO:0000256" key="2">
    <source>
        <dbReference type="SAM" id="Phobius"/>
    </source>
</evidence>
<proteinExistence type="predicted"/>
<feature type="compositionally biased region" description="Basic and acidic residues" evidence="1">
    <location>
        <begin position="55"/>
        <end position="74"/>
    </location>
</feature>
<feature type="compositionally biased region" description="Basic and acidic residues" evidence="1">
    <location>
        <begin position="294"/>
        <end position="313"/>
    </location>
</feature>
<organism evidence="3 4">
    <name type="scientific">Didymella rabiei</name>
    <name type="common">Chickpea ascochyta blight fungus</name>
    <name type="synonym">Mycosphaerella rabiei</name>
    <dbReference type="NCBI Taxonomy" id="5454"/>
    <lineage>
        <taxon>Eukaryota</taxon>
        <taxon>Fungi</taxon>
        <taxon>Dikarya</taxon>
        <taxon>Ascomycota</taxon>
        <taxon>Pezizomycotina</taxon>
        <taxon>Dothideomycetes</taxon>
        <taxon>Pleosporomycetidae</taxon>
        <taxon>Pleosporales</taxon>
        <taxon>Pleosporineae</taxon>
        <taxon>Didymellaceae</taxon>
        <taxon>Ascochyta</taxon>
    </lineage>
</organism>
<dbReference type="AlphaFoldDB" id="A0A163BAJ5"/>
<accession>A0A163BAJ5</accession>
<comment type="caution">
    <text evidence="3">The sequence shown here is derived from an EMBL/GenBank/DDBJ whole genome shotgun (WGS) entry which is preliminary data.</text>
</comment>
<feature type="transmembrane region" description="Helical" evidence="2">
    <location>
        <begin position="591"/>
        <end position="614"/>
    </location>
</feature>
<keyword evidence="2" id="KW-0812">Transmembrane</keyword>